<evidence type="ECO:0000313" key="2">
    <source>
        <dbReference type="EMBL" id="SOO25028.1"/>
    </source>
</evidence>
<evidence type="ECO:0000313" key="3">
    <source>
        <dbReference type="Proteomes" id="UP000234345"/>
    </source>
</evidence>
<reference evidence="2 3" key="1">
    <citation type="submission" date="2017-10" db="EMBL/GenBank/DDBJ databases">
        <authorList>
            <person name="Regsiter A."/>
            <person name="William W."/>
        </authorList>
    </citation>
    <scope>NUCLEOTIDE SEQUENCE [LARGE SCALE GENOMIC DNA]</scope>
    <source>
        <strain evidence="2 3">CFBP6991</strain>
    </source>
</reference>
<dbReference type="Proteomes" id="UP000234345">
    <property type="component" value="Unassembled WGS sequence"/>
</dbReference>
<name>A0A7Z7J0I5_XANCH</name>
<feature type="region of interest" description="Disordered" evidence="1">
    <location>
        <begin position="16"/>
        <end position="53"/>
    </location>
</feature>
<feature type="compositionally biased region" description="Basic and acidic residues" evidence="1">
    <location>
        <begin position="20"/>
        <end position="30"/>
    </location>
</feature>
<evidence type="ECO:0000256" key="1">
    <source>
        <dbReference type="SAM" id="MobiDB-lite"/>
    </source>
</evidence>
<dbReference type="AlphaFoldDB" id="A0A7Z7J0I5"/>
<dbReference type="EMBL" id="OCZC01000069">
    <property type="protein sequence ID" value="SOO25028.1"/>
    <property type="molecule type" value="Genomic_DNA"/>
</dbReference>
<protein>
    <submittedName>
        <fullName evidence="2">Uncharacterized protein</fullName>
    </submittedName>
</protein>
<accession>A0A7Z7J0I5</accession>
<comment type="caution">
    <text evidence="2">The sequence shown here is derived from an EMBL/GenBank/DDBJ whole genome shotgun (WGS) entry which is preliminary data.</text>
</comment>
<proteinExistence type="predicted"/>
<gene>
    <name evidence="2" type="ORF">XFF6991_420245</name>
</gene>
<organism evidence="2 3">
    <name type="scientific">Xanthomonas campestris pv. phaseoli</name>
    <dbReference type="NCBI Taxonomy" id="317013"/>
    <lineage>
        <taxon>Bacteria</taxon>
        <taxon>Pseudomonadati</taxon>
        <taxon>Pseudomonadota</taxon>
        <taxon>Gammaproteobacteria</taxon>
        <taxon>Lysobacterales</taxon>
        <taxon>Lysobacteraceae</taxon>
        <taxon>Xanthomonas</taxon>
    </lineage>
</organism>
<sequence>MPACLPVLLSGTALAEAPDEADKSDAKSGAKPDAAAAKQVPLPADASVRQNTRLTGRSLSYTATVGTRPVHDAQGKTTGEVIFTA</sequence>